<feature type="domain" description="Major facilitator superfamily (MFS) profile" evidence="8">
    <location>
        <begin position="49"/>
        <end position="485"/>
    </location>
</feature>
<sequence>MTEKKKEGINGIALEEMGTQEQETKKEQKTFTVEDAVETIGFGRFHIALFLIMGSTGVVEAMEIMLIAVVGPVIRCEWQLGNWQVALVTTMVFFGYMLSSVIFGVLADRYGRWKILFLSFIWGAYFSLLTSFSPSYIWFVFLRTMVGCGVSGHAQGLIIKTEFLPTKYRGYMLPLSQVFWLAGSLLIIGLASVVNPTLGWRWLIRIASLPGIILLLVFKFIPESARYNVSSGNDKAAVATLQWIAKMNHSVMPEGKLVEPVNERRGRFKDLMDPKYLRTTLQIWIIWLGISFAYYGVILASAELLEKKLVCGTRGGGGAEEAAAGNDAEEIRSPCLCHLFAPSDYQVMIISTIGEIALNPVNILGINLLGRRLSLTITMGCTALFFLLLNICTSSSGLIGFLFMLRALVSANFNTIYIYTAEVYPTSMRALGLGTSGSLCRIGAMVAPFIAQVLMNASFLGALCLFASVCVVCAVSAFTLPIETKGRALQYEAAKYESQSTDVEIISKFPPENEC</sequence>
<organism evidence="9 10">
    <name type="scientific">Gekko japonicus</name>
    <name type="common">Schlegel's Japanese gecko</name>
    <dbReference type="NCBI Taxonomy" id="146911"/>
    <lineage>
        <taxon>Eukaryota</taxon>
        <taxon>Metazoa</taxon>
        <taxon>Chordata</taxon>
        <taxon>Craniata</taxon>
        <taxon>Vertebrata</taxon>
        <taxon>Euteleostomi</taxon>
        <taxon>Lepidosauria</taxon>
        <taxon>Squamata</taxon>
        <taxon>Bifurcata</taxon>
        <taxon>Gekkota</taxon>
        <taxon>Gekkonidae</taxon>
        <taxon>Gekkoninae</taxon>
        <taxon>Gekko</taxon>
    </lineage>
</organism>
<dbReference type="InterPro" id="IPR005828">
    <property type="entry name" value="MFS_sugar_transport-like"/>
</dbReference>
<dbReference type="GeneID" id="107115494"/>
<keyword evidence="6 7" id="KW-0472">Membrane</keyword>
<evidence type="ECO:0000256" key="3">
    <source>
        <dbReference type="ARBA" id="ARBA00022448"/>
    </source>
</evidence>
<feature type="transmembrane region" description="Helical" evidence="7">
    <location>
        <begin position="171"/>
        <end position="194"/>
    </location>
</feature>
<keyword evidence="3" id="KW-0813">Transport</keyword>
<comment type="subcellular location">
    <subcellularLocation>
        <location evidence="1">Membrane</location>
        <topology evidence="1">Multi-pass membrane protein</topology>
    </subcellularLocation>
</comment>
<dbReference type="Pfam" id="PF00083">
    <property type="entry name" value="Sugar_tr"/>
    <property type="match status" value="1"/>
</dbReference>
<accession>A0ABM1KG62</accession>
<evidence type="ECO:0000256" key="6">
    <source>
        <dbReference type="ARBA" id="ARBA00023136"/>
    </source>
</evidence>
<evidence type="ECO:0000256" key="1">
    <source>
        <dbReference type="ARBA" id="ARBA00004141"/>
    </source>
</evidence>
<dbReference type="Pfam" id="PF07690">
    <property type="entry name" value="MFS_1"/>
    <property type="match status" value="1"/>
</dbReference>
<dbReference type="Proteomes" id="UP000694871">
    <property type="component" value="Unplaced"/>
</dbReference>
<dbReference type="PANTHER" id="PTHR23511">
    <property type="entry name" value="SYNAPTIC VESICLE GLYCOPROTEIN 2"/>
    <property type="match status" value="1"/>
</dbReference>
<comment type="similarity">
    <text evidence="2">Belongs to the major facilitator superfamily.</text>
</comment>
<dbReference type="Gene3D" id="1.20.1250.20">
    <property type="entry name" value="MFS general substrate transporter like domains"/>
    <property type="match status" value="1"/>
</dbReference>
<keyword evidence="4 7" id="KW-0812">Transmembrane</keyword>
<dbReference type="InterPro" id="IPR011701">
    <property type="entry name" value="MFS"/>
</dbReference>
<feature type="transmembrane region" description="Helical" evidence="7">
    <location>
        <begin position="83"/>
        <end position="106"/>
    </location>
</feature>
<evidence type="ECO:0000259" key="8">
    <source>
        <dbReference type="PROSITE" id="PS50850"/>
    </source>
</evidence>
<name>A0ABM1KG62_GEKJA</name>
<reference evidence="10" key="1">
    <citation type="submission" date="2025-08" db="UniProtKB">
        <authorList>
            <consortium name="RefSeq"/>
        </authorList>
    </citation>
    <scope>IDENTIFICATION</scope>
</reference>
<evidence type="ECO:0000256" key="4">
    <source>
        <dbReference type="ARBA" id="ARBA00022692"/>
    </source>
</evidence>
<proteinExistence type="inferred from homology"/>
<feature type="transmembrane region" description="Helical" evidence="7">
    <location>
        <begin position="47"/>
        <end position="71"/>
    </location>
</feature>
<evidence type="ECO:0000256" key="5">
    <source>
        <dbReference type="ARBA" id="ARBA00022989"/>
    </source>
</evidence>
<protein>
    <submittedName>
        <fullName evidence="10">Transporter SVOPL</fullName>
    </submittedName>
</protein>
<evidence type="ECO:0000256" key="2">
    <source>
        <dbReference type="ARBA" id="ARBA00008335"/>
    </source>
</evidence>
<evidence type="ECO:0000313" key="10">
    <source>
        <dbReference type="RefSeq" id="XP_015272699.1"/>
    </source>
</evidence>
<evidence type="ECO:0000256" key="7">
    <source>
        <dbReference type="SAM" id="Phobius"/>
    </source>
</evidence>
<keyword evidence="5 7" id="KW-1133">Transmembrane helix</keyword>
<gene>
    <name evidence="10" type="primary">SVOPL</name>
</gene>
<dbReference type="CDD" id="cd17442">
    <property type="entry name" value="MFS_SVOPL"/>
    <property type="match status" value="1"/>
</dbReference>
<feature type="transmembrane region" description="Helical" evidence="7">
    <location>
        <begin position="281"/>
        <end position="300"/>
    </location>
</feature>
<feature type="transmembrane region" description="Helical" evidence="7">
    <location>
        <begin position="200"/>
        <end position="221"/>
    </location>
</feature>
<dbReference type="PROSITE" id="PS50850">
    <property type="entry name" value="MFS"/>
    <property type="match status" value="1"/>
</dbReference>
<dbReference type="RefSeq" id="XP_015272699.1">
    <property type="nucleotide sequence ID" value="XM_015417213.1"/>
</dbReference>
<keyword evidence="9" id="KW-1185">Reference proteome</keyword>
<feature type="transmembrane region" description="Helical" evidence="7">
    <location>
        <begin position="457"/>
        <end position="480"/>
    </location>
</feature>
<evidence type="ECO:0000313" key="9">
    <source>
        <dbReference type="Proteomes" id="UP000694871"/>
    </source>
</evidence>
<dbReference type="PANTHER" id="PTHR23511:SF45">
    <property type="entry name" value="SVOP LIKE"/>
    <property type="match status" value="1"/>
</dbReference>
<dbReference type="InterPro" id="IPR020846">
    <property type="entry name" value="MFS_dom"/>
</dbReference>
<dbReference type="InterPro" id="IPR036259">
    <property type="entry name" value="MFS_trans_sf"/>
</dbReference>
<dbReference type="SUPFAM" id="SSF103473">
    <property type="entry name" value="MFS general substrate transporter"/>
    <property type="match status" value="1"/>
</dbReference>